<organism evidence="2">
    <name type="scientific">Woronichinia naegeliana WA131</name>
    <dbReference type="NCBI Taxonomy" id="2824559"/>
    <lineage>
        <taxon>Bacteria</taxon>
        <taxon>Bacillati</taxon>
        <taxon>Cyanobacteriota</taxon>
        <taxon>Cyanophyceae</taxon>
        <taxon>Synechococcales</taxon>
        <taxon>Coelosphaeriaceae</taxon>
        <taxon>Woronichinia</taxon>
    </lineage>
</organism>
<reference evidence="2" key="1">
    <citation type="submission" date="2021-04" db="EMBL/GenBank/DDBJ databases">
        <title>Genome sequence of Woronichinia naegeliana from Washington state freshwater lake bloom.</title>
        <authorList>
            <person name="Dreher T.W."/>
        </authorList>
    </citation>
    <scope>NUCLEOTIDE SEQUENCE</scope>
    <source>
        <strain evidence="2">WA131</strain>
    </source>
</reference>
<feature type="signal peptide" evidence="1">
    <location>
        <begin position="1"/>
        <end position="25"/>
    </location>
</feature>
<dbReference type="KEGG" id="wna:KA717_28845"/>
<evidence type="ECO:0000256" key="1">
    <source>
        <dbReference type="SAM" id="SignalP"/>
    </source>
</evidence>
<dbReference type="Proteomes" id="UP001065613">
    <property type="component" value="Chromosome"/>
</dbReference>
<evidence type="ECO:0008006" key="3">
    <source>
        <dbReference type="Google" id="ProtNLM"/>
    </source>
</evidence>
<dbReference type="NCBIfam" id="NF041539">
    <property type="entry name" value="choice_anch_R"/>
    <property type="match status" value="1"/>
</dbReference>
<sequence length="222" mass="23315">MKSQILLLGALTTLTLGSIAAPSHAISLIDNFPQTNDVRNTTIDTTGNTAVSFTIPAGNTNYFLNFVTLRLGGNSPADTPVLTIRQGGALNPSTKVVANFTNPVGQGTPIVNYNFTPTTSFTFLANTRYWLYLSASTGSFTWRGSSDGTNNTPSGIATFGAYRVTTDGGATFSGSTVRNTFGIDVTAVPWETSDAVLPLSIIGFGLVAGGKRFLALKKSQKS</sequence>
<evidence type="ECO:0000313" key="2">
    <source>
        <dbReference type="EMBL" id="UXE59719.1"/>
    </source>
</evidence>
<feature type="chain" id="PRO_5037800363" description="PEP-CTERM sorting domain-containing protein" evidence="1">
    <location>
        <begin position="26"/>
        <end position="222"/>
    </location>
</feature>
<protein>
    <recommendedName>
        <fullName evidence="3">PEP-CTERM sorting domain-containing protein</fullName>
    </recommendedName>
</protein>
<dbReference type="AlphaFoldDB" id="A0A977KTN4"/>
<proteinExistence type="predicted"/>
<accession>A0A977KTN4</accession>
<keyword evidence="1" id="KW-0732">Signal</keyword>
<name>A0A977KTN4_9CYAN</name>
<dbReference type="EMBL" id="CP073041">
    <property type="protein sequence ID" value="UXE59719.1"/>
    <property type="molecule type" value="Genomic_DNA"/>
</dbReference>
<gene>
    <name evidence="2" type="ORF">KA717_28845</name>
</gene>